<dbReference type="InterPro" id="IPR037053">
    <property type="entry name" value="Phage_tail_collar_dom_sf"/>
</dbReference>
<dbReference type="InterPro" id="IPR011083">
    <property type="entry name" value="Phage_tail_collar_dom"/>
</dbReference>
<feature type="region of interest" description="Disordered" evidence="1">
    <location>
        <begin position="22"/>
        <end position="44"/>
    </location>
</feature>
<dbReference type="EMBL" id="BAABRR010000001">
    <property type="protein sequence ID" value="GAA5517615.1"/>
    <property type="molecule type" value="Genomic_DNA"/>
</dbReference>
<accession>A0ABP9WCQ5</accession>
<name>A0ABP9WCQ5_9MICO</name>
<dbReference type="SUPFAM" id="SSF88874">
    <property type="entry name" value="Receptor-binding domain of short tail fibre protein gp12"/>
    <property type="match status" value="1"/>
</dbReference>
<reference evidence="3 4" key="1">
    <citation type="submission" date="2024-02" db="EMBL/GenBank/DDBJ databases">
        <title>Lysinimicrobium sediminis NBRC 112286.</title>
        <authorList>
            <person name="Ichikawa N."/>
            <person name="Katano-Makiyama Y."/>
            <person name="Hidaka K."/>
        </authorList>
    </citation>
    <scope>NUCLEOTIDE SEQUENCE [LARGE SCALE GENOMIC DNA]</scope>
    <source>
        <strain evidence="3 4">NBRC 112286</strain>
    </source>
</reference>
<dbReference type="Pfam" id="PF07484">
    <property type="entry name" value="Collar"/>
    <property type="match status" value="1"/>
</dbReference>
<organism evidence="3 4">
    <name type="scientific">Demequina sediminis</name>
    <dbReference type="NCBI Taxonomy" id="1930058"/>
    <lineage>
        <taxon>Bacteria</taxon>
        <taxon>Bacillati</taxon>
        <taxon>Actinomycetota</taxon>
        <taxon>Actinomycetes</taxon>
        <taxon>Micrococcales</taxon>
        <taxon>Demequinaceae</taxon>
        <taxon>Demequina</taxon>
    </lineage>
</organism>
<evidence type="ECO:0000313" key="3">
    <source>
        <dbReference type="EMBL" id="GAA5517615.1"/>
    </source>
</evidence>
<keyword evidence="4" id="KW-1185">Reference proteome</keyword>
<protein>
    <recommendedName>
        <fullName evidence="2">Phage tail collar domain-containing protein</fullName>
    </recommendedName>
</protein>
<proteinExistence type="predicted"/>
<comment type="caution">
    <text evidence="3">The sequence shown here is derived from an EMBL/GenBank/DDBJ whole genome shotgun (WGS) entry which is preliminary data.</text>
</comment>
<sequence>MVSACIGPAGADGFQGLHGIQGPVGPADPIGATGPQGPAGPQGSAGTVEWLGYRTGEVASGRGADCMLGEILLTASTVDNRLPANGQFLPIQQFTALFSLYGTRYGGDGITTFALPDLRPLTPDYMAYSVCMAGVYAARD</sequence>
<evidence type="ECO:0000259" key="2">
    <source>
        <dbReference type="Pfam" id="PF07484"/>
    </source>
</evidence>
<feature type="domain" description="Phage tail collar" evidence="2">
    <location>
        <begin position="80"/>
        <end position="122"/>
    </location>
</feature>
<gene>
    <name evidence="3" type="ORF">Lsed01_00021</name>
</gene>
<feature type="compositionally biased region" description="Low complexity" evidence="1">
    <location>
        <begin position="31"/>
        <end position="44"/>
    </location>
</feature>
<dbReference type="Gene3D" id="3.90.1340.10">
    <property type="entry name" value="Phage tail collar domain"/>
    <property type="match status" value="1"/>
</dbReference>
<evidence type="ECO:0000256" key="1">
    <source>
        <dbReference type="SAM" id="MobiDB-lite"/>
    </source>
</evidence>
<dbReference type="Proteomes" id="UP001426770">
    <property type="component" value="Unassembled WGS sequence"/>
</dbReference>
<evidence type="ECO:0000313" key="4">
    <source>
        <dbReference type="Proteomes" id="UP001426770"/>
    </source>
</evidence>